<evidence type="ECO:0000313" key="2">
    <source>
        <dbReference type="EMBL" id="KJA21505.1"/>
    </source>
</evidence>
<evidence type="ECO:0000256" key="1">
    <source>
        <dbReference type="SAM" id="MobiDB-lite"/>
    </source>
</evidence>
<name>A0A0D2PNN4_HYPSF</name>
<organism evidence="2 3">
    <name type="scientific">Hypholoma sublateritium (strain FD-334 SS-4)</name>
    <dbReference type="NCBI Taxonomy" id="945553"/>
    <lineage>
        <taxon>Eukaryota</taxon>
        <taxon>Fungi</taxon>
        <taxon>Dikarya</taxon>
        <taxon>Basidiomycota</taxon>
        <taxon>Agaricomycotina</taxon>
        <taxon>Agaricomycetes</taxon>
        <taxon>Agaricomycetidae</taxon>
        <taxon>Agaricales</taxon>
        <taxon>Agaricineae</taxon>
        <taxon>Strophariaceae</taxon>
        <taxon>Hypholoma</taxon>
    </lineage>
</organism>
<dbReference type="STRING" id="945553.A0A0D2PNN4"/>
<feature type="region of interest" description="Disordered" evidence="1">
    <location>
        <begin position="409"/>
        <end position="477"/>
    </location>
</feature>
<proteinExistence type="predicted"/>
<dbReference type="EMBL" id="KN817557">
    <property type="protein sequence ID" value="KJA21505.1"/>
    <property type="molecule type" value="Genomic_DNA"/>
</dbReference>
<accession>A0A0D2PNN4</accession>
<dbReference type="OrthoDB" id="76567at2759"/>
<protein>
    <submittedName>
        <fullName evidence="2">Uncharacterized protein</fullName>
    </submittedName>
</protein>
<gene>
    <name evidence="2" type="ORF">HYPSUDRAFT_202863</name>
</gene>
<feature type="region of interest" description="Disordered" evidence="1">
    <location>
        <begin position="20"/>
        <end position="69"/>
    </location>
</feature>
<dbReference type="AlphaFoldDB" id="A0A0D2PNN4"/>
<dbReference type="Proteomes" id="UP000054270">
    <property type="component" value="Unassembled WGS sequence"/>
</dbReference>
<feature type="compositionally biased region" description="Basic and acidic residues" evidence="1">
    <location>
        <begin position="46"/>
        <end position="62"/>
    </location>
</feature>
<sequence length="477" mass="53358">MYEPATVGHYSGHSLRASSTFSYQKERASAPGLSKAPDGVPMLSSKQRESRMRRLPEPEEPRSFAAPLTPLQPSLSISLLDKVGPPDCDDNASYLQATAQLKPVIEGKIYSADINNVSPETFDRLQCVNGWEKLRLTYYPSHELLSVKFPLFPHEVMNNITTVLPRTESATTASDFALPPPYQGGCSEVMLSDGTIKAPDQSIYDPRWLPGAGDDDDDGPTYPTLVWEVGYSESAKQLSIDCARWILTSFSNTMTAYGIDIESSGPTRRGVRGPLSKITVNKWTLREFVGKDKNATDDQCGKFRRLDEYDDDSDHVVPLASEYVYSLRMSKRRISTWWAINKDTVIYQRDHHTDDTFEHSGSIVITKGQVYRNAKDTPYDKEVYGEVPYTSIIHAVQEGFKRQVRADAKRRKAVSGSISNTEKKRNLEFSRAMSLKSRKLNPSSDAGPGFHRARPEPQSDSDEDDLKDFDSSSAAED</sequence>
<keyword evidence="3" id="KW-1185">Reference proteome</keyword>
<evidence type="ECO:0000313" key="3">
    <source>
        <dbReference type="Proteomes" id="UP000054270"/>
    </source>
</evidence>
<reference evidence="3" key="1">
    <citation type="submission" date="2014-04" db="EMBL/GenBank/DDBJ databases">
        <title>Evolutionary Origins and Diversification of the Mycorrhizal Mutualists.</title>
        <authorList>
            <consortium name="DOE Joint Genome Institute"/>
            <consortium name="Mycorrhizal Genomics Consortium"/>
            <person name="Kohler A."/>
            <person name="Kuo A."/>
            <person name="Nagy L.G."/>
            <person name="Floudas D."/>
            <person name="Copeland A."/>
            <person name="Barry K.W."/>
            <person name="Cichocki N."/>
            <person name="Veneault-Fourrey C."/>
            <person name="LaButti K."/>
            <person name="Lindquist E.A."/>
            <person name="Lipzen A."/>
            <person name="Lundell T."/>
            <person name="Morin E."/>
            <person name="Murat C."/>
            <person name="Riley R."/>
            <person name="Ohm R."/>
            <person name="Sun H."/>
            <person name="Tunlid A."/>
            <person name="Henrissat B."/>
            <person name="Grigoriev I.V."/>
            <person name="Hibbett D.S."/>
            <person name="Martin F."/>
        </authorList>
    </citation>
    <scope>NUCLEOTIDE SEQUENCE [LARGE SCALE GENOMIC DNA]</scope>
    <source>
        <strain evidence="3">FD-334 SS-4</strain>
    </source>
</reference>